<reference evidence="1 2" key="1">
    <citation type="submission" date="2017-09" db="EMBL/GenBank/DDBJ databases">
        <title>Depth-based differentiation of microbial function through sediment-hosted aquifers and enrichment of novel symbionts in the deep terrestrial subsurface.</title>
        <authorList>
            <person name="Probst A.J."/>
            <person name="Ladd B."/>
            <person name="Jarett J.K."/>
            <person name="Geller-Mcgrath D.E."/>
            <person name="Sieber C.M."/>
            <person name="Emerson J.B."/>
            <person name="Anantharaman K."/>
            <person name="Thomas B.C."/>
            <person name="Malmstrom R."/>
            <person name="Stieglmeier M."/>
            <person name="Klingl A."/>
            <person name="Woyke T."/>
            <person name="Ryan C.M."/>
            <person name="Banfield J.F."/>
        </authorList>
    </citation>
    <scope>NUCLEOTIDE SEQUENCE [LARGE SCALE GENOMIC DNA]</scope>
    <source>
        <strain evidence="1">CG17_big_fil_post_rev_8_21_14_2_50_48_46</strain>
    </source>
</reference>
<comment type="caution">
    <text evidence="1">The sequence shown here is derived from an EMBL/GenBank/DDBJ whole genome shotgun (WGS) entry which is preliminary data.</text>
</comment>
<dbReference type="AlphaFoldDB" id="A0A2M7FXZ6"/>
<dbReference type="EMBL" id="PFFQ01000066">
    <property type="protein sequence ID" value="PIW13863.1"/>
    <property type="molecule type" value="Genomic_DNA"/>
</dbReference>
<sequence length="394" mass="45150">MFQLKLCFIDSGDMDYTPESPYQIPLGGSQSALCYLMAALGERGHEVTLLNATTTPGHYRGVECLTLTEEPEAIFADRHFDAVISLNSLQPQITVRPFLPENTPLLLWTQHAVDEASMVALQHVQVQEAWDRFIFVSRWQLDTYRQKFNLPFERLSIRRNAIAPDFHYLFPDRAALAVAKAKVPTLAYTSVPGRGLAVLIDIFPLMREIFPQLQLKVFSSLKTYQESEEQPWLQELYQRCRETENVELVGSLPQPELVKELSKVHLLTYPNTFSETSCIAVMEAMACGCDIITTQMGALPETTNGFAKLVPPEPRENYARRYLSALTDALMLWLKEPEEVLNRLSRQVLYANTAYTWQVRIWEWESLLYQVCHNRGQSYWPPSVPRPETWATTP</sequence>
<evidence type="ECO:0008006" key="3">
    <source>
        <dbReference type="Google" id="ProtNLM"/>
    </source>
</evidence>
<dbReference type="SUPFAM" id="SSF53756">
    <property type="entry name" value="UDP-Glycosyltransferase/glycogen phosphorylase"/>
    <property type="match status" value="1"/>
</dbReference>
<dbReference type="CDD" id="cd03801">
    <property type="entry name" value="GT4_PimA-like"/>
    <property type="match status" value="1"/>
</dbReference>
<organism evidence="1 2">
    <name type="scientific">bacterium (Candidatus Blackallbacteria) CG17_big_fil_post_rev_8_21_14_2_50_48_46</name>
    <dbReference type="NCBI Taxonomy" id="2014261"/>
    <lineage>
        <taxon>Bacteria</taxon>
        <taxon>Candidatus Blackallbacteria</taxon>
    </lineage>
</organism>
<dbReference type="Pfam" id="PF13692">
    <property type="entry name" value="Glyco_trans_1_4"/>
    <property type="match status" value="1"/>
</dbReference>
<dbReference type="Proteomes" id="UP000231019">
    <property type="component" value="Unassembled WGS sequence"/>
</dbReference>
<accession>A0A2M7FXZ6</accession>
<dbReference type="Gene3D" id="3.40.50.2000">
    <property type="entry name" value="Glycogen Phosphorylase B"/>
    <property type="match status" value="2"/>
</dbReference>
<proteinExistence type="predicted"/>
<dbReference type="PANTHER" id="PTHR12526">
    <property type="entry name" value="GLYCOSYLTRANSFERASE"/>
    <property type="match status" value="1"/>
</dbReference>
<protein>
    <recommendedName>
        <fullName evidence="3">Glycosyl transferase family 1 domain-containing protein</fullName>
    </recommendedName>
</protein>
<gene>
    <name evidence="1" type="ORF">COW36_24670</name>
</gene>
<name>A0A2M7FXZ6_9BACT</name>
<evidence type="ECO:0000313" key="1">
    <source>
        <dbReference type="EMBL" id="PIW13863.1"/>
    </source>
</evidence>
<evidence type="ECO:0000313" key="2">
    <source>
        <dbReference type="Proteomes" id="UP000231019"/>
    </source>
</evidence>